<keyword evidence="1 3" id="KW-0853">WD repeat</keyword>
<keyword evidence="6" id="KW-1185">Reference proteome</keyword>
<dbReference type="PROSITE" id="PS50082">
    <property type="entry name" value="WD_REPEATS_2"/>
    <property type="match status" value="3"/>
</dbReference>
<feature type="repeat" description="WD" evidence="3">
    <location>
        <begin position="358"/>
        <end position="397"/>
    </location>
</feature>
<evidence type="ECO:0000313" key="5">
    <source>
        <dbReference type="EMBL" id="KAL2460745.1"/>
    </source>
</evidence>
<feature type="compositionally biased region" description="Polar residues" evidence="4">
    <location>
        <begin position="120"/>
        <end position="129"/>
    </location>
</feature>
<evidence type="ECO:0000256" key="2">
    <source>
        <dbReference type="ARBA" id="ARBA00022737"/>
    </source>
</evidence>
<dbReference type="PANTHER" id="PTHR44489">
    <property type="match status" value="1"/>
</dbReference>
<accession>A0ABD1PA19</accession>
<reference evidence="6" key="1">
    <citation type="submission" date="2024-07" db="EMBL/GenBank/DDBJ databases">
        <title>Two chromosome-level genome assemblies of Korean endemic species Abeliophyllum distichum and Forsythia ovata (Oleaceae).</title>
        <authorList>
            <person name="Jang H."/>
        </authorList>
    </citation>
    <scope>NUCLEOTIDE SEQUENCE [LARGE SCALE GENOMIC DNA]</scope>
</reference>
<evidence type="ECO:0000313" key="6">
    <source>
        <dbReference type="Proteomes" id="UP001604336"/>
    </source>
</evidence>
<dbReference type="InterPro" id="IPR020472">
    <property type="entry name" value="WD40_PAC1"/>
</dbReference>
<dbReference type="InterPro" id="IPR019775">
    <property type="entry name" value="WD40_repeat_CS"/>
</dbReference>
<dbReference type="PROSITE" id="PS00678">
    <property type="entry name" value="WD_REPEATS_1"/>
    <property type="match status" value="1"/>
</dbReference>
<evidence type="ECO:0000256" key="4">
    <source>
        <dbReference type="SAM" id="MobiDB-lite"/>
    </source>
</evidence>
<evidence type="ECO:0000256" key="1">
    <source>
        <dbReference type="ARBA" id="ARBA00022574"/>
    </source>
</evidence>
<comment type="caution">
    <text evidence="5">The sequence shown here is derived from an EMBL/GenBank/DDBJ whole genome shotgun (WGS) entry which is preliminary data.</text>
</comment>
<feature type="repeat" description="WD" evidence="3">
    <location>
        <begin position="235"/>
        <end position="276"/>
    </location>
</feature>
<dbReference type="SMART" id="SM00320">
    <property type="entry name" value="WD40"/>
    <property type="match status" value="5"/>
</dbReference>
<organism evidence="5 6">
    <name type="scientific">Abeliophyllum distichum</name>
    <dbReference type="NCBI Taxonomy" id="126358"/>
    <lineage>
        <taxon>Eukaryota</taxon>
        <taxon>Viridiplantae</taxon>
        <taxon>Streptophyta</taxon>
        <taxon>Embryophyta</taxon>
        <taxon>Tracheophyta</taxon>
        <taxon>Spermatophyta</taxon>
        <taxon>Magnoliopsida</taxon>
        <taxon>eudicotyledons</taxon>
        <taxon>Gunneridae</taxon>
        <taxon>Pentapetalae</taxon>
        <taxon>asterids</taxon>
        <taxon>lamiids</taxon>
        <taxon>Lamiales</taxon>
        <taxon>Oleaceae</taxon>
        <taxon>Forsythieae</taxon>
        <taxon>Abeliophyllum</taxon>
    </lineage>
</organism>
<dbReference type="EMBL" id="JBFOLK010000014">
    <property type="protein sequence ID" value="KAL2460745.1"/>
    <property type="molecule type" value="Genomic_DNA"/>
</dbReference>
<proteinExistence type="predicted"/>
<dbReference type="PROSITE" id="PS50294">
    <property type="entry name" value="WD_REPEATS_REGION"/>
    <property type="match status" value="3"/>
</dbReference>
<dbReference type="InterPro" id="IPR015943">
    <property type="entry name" value="WD40/YVTN_repeat-like_dom_sf"/>
</dbReference>
<name>A0ABD1PA19_9LAMI</name>
<dbReference type="Proteomes" id="UP001604336">
    <property type="component" value="Unassembled WGS sequence"/>
</dbReference>
<feature type="region of interest" description="Disordered" evidence="4">
    <location>
        <begin position="120"/>
        <end position="149"/>
    </location>
</feature>
<dbReference type="Gene3D" id="2.130.10.10">
    <property type="entry name" value="YVTN repeat-like/Quinoprotein amine dehydrogenase"/>
    <property type="match status" value="2"/>
</dbReference>
<protein>
    <submittedName>
        <fullName evidence="5">Zinc finger CCCH domain-containing protein 48</fullName>
    </submittedName>
</protein>
<dbReference type="InterPro" id="IPR044715">
    <property type="entry name" value="WDR86-like"/>
</dbReference>
<dbReference type="InterPro" id="IPR001680">
    <property type="entry name" value="WD40_rpt"/>
</dbReference>
<dbReference type="InterPro" id="IPR036322">
    <property type="entry name" value="WD40_repeat_dom_sf"/>
</dbReference>
<dbReference type="AlphaFoldDB" id="A0ABD1PA19"/>
<dbReference type="Pfam" id="PF00400">
    <property type="entry name" value="WD40"/>
    <property type="match status" value="3"/>
</dbReference>
<dbReference type="PANTHER" id="PTHR44489:SF16">
    <property type="entry name" value="ANAPHASE-PROMOTING COMPLEX SUBUNIT 4 WD40 DOMAIN-CONTAINING PROTEIN"/>
    <property type="match status" value="1"/>
</dbReference>
<evidence type="ECO:0000256" key="3">
    <source>
        <dbReference type="PROSITE-ProRule" id="PRU00221"/>
    </source>
</evidence>
<dbReference type="SUPFAM" id="SSF50978">
    <property type="entry name" value="WD40 repeat-like"/>
    <property type="match status" value="1"/>
</dbReference>
<gene>
    <name evidence="5" type="ORF">Adt_44165</name>
</gene>
<sequence length="509" mass="56484">MNGHLPAPPQTVDCRTGSEFSLTRTAGWRCRKMVRVPGSYNLLLVTMGGQMKSQEIQRLGLHQSKGRDQSHITMDVKAARRISVFKRLEGGQPVRNKVWAYWLAGRCNQGPCKFMHRESPTLQTKQTHSASHEESGRLQSSKRSWRNPNYDYLKNGTVLTDRRARSKLTIDEGDQPEVQVGRESDCMDQEMVIISTGSIHSQQALRKTVTAEGVRSCKDVHSWFCGSGFTLLMKLEGNIKTITGIALPSGSDKLYSGSKDKSIRIWDCNSGQCAGAVDLDGEVGCLISEGPWLFVGLPNAIKAWNLQAQTELSLSEPVGQIYSMVMYNDMLFAGVEGGTILAWKFHTETNIPELAAMLKGHSGVVCSLVVGANRLYSGSSDSTIRMWDLETLQCMQTLHGHTRDVTSVIFWDSYLLSASLDNTLKVWAATESGNLEVVYELKKECPVLLCSYNDNTVRLYDLPSFFERGRIFTMREVQVIQIDIGGLFFTGDATGQLSVWKLLGVATAS</sequence>
<dbReference type="PRINTS" id="PR00320">
    <property type="entry name" value="GPROTEINBRPT"/>
</dbReference>
<feature type="repeat" description="WD" evidence="3">
    <location>
        <begin position="398"/>
        <end position="437"/>
    </location>
</feature>
<keyword evidence="2" id="KW-0677">Repeat</keyword>